<evidence type="ECO:0000313" key="4">
    <source>
        <dbReference type="WBParaSite" id="NBR_0001300201-mRNA-1"/>
    </source>
</evidence>
<reference evidence="4" key="1">
    <citation type="submission" date="2016-04" db="UniProtKB">
        <authorList>
            <consortium name="WormBaseParasite"/>
        </authorList>
    </citation>
    <scope>IDENTIFICATION</scope>
</reference>
<feature type="compositionally biased region" description="Polar residues" evidence="1">
    <location>
        <begin position="65"/>
        <end position="86"/>
    </location>
</feature>
<dbReference type="OMA" id="QYRPLQP"/>
<dbReference type="EMBL" id="UYSL01020913">
    <property type="protein sequence ID" value="VDL76592.1"/>
    <property type="molecule type" value="Genomic_DNA"/>
</dbReference>
<feature type="compositionally biased region" description="Polar residues" evidence="1">
    <location>
        <begin position="43"/>
        <end position="56"/>
    </location>
</feature>
<feature type="region of interest" description="Disordered" evidence="1">
    <location>
        <begin position="1"/>
        <end position="86"/>
    </location>
</feature>
<evidence type="ECO:0000313" key="3">
    <source>
        <dbReference type="Proteomes" id="UP000271162"/>
    </source>
</evidence>
<protein>
    <submittedName>
        <fullName evidence="4">DNA-directed RNA polymerase II subunit RPB1</fullName>
    </submittedName>
</protein>
<dbReference type="STRING" id="27835.A0A158R130"/>
<evidence type="ECO:0000313" key="2">
    <source>
        <dbReference type="EMBL" id="VDL76592.1"/>
    </source>
</evidence>
<name>A0A158R130_NIPBR</name>
<feature type="compositionally biased region" description="Polar residues" evidence="1">
    <location>
        <begin position="22"/>
        <end position="34"/>
    </location>
</feature>
<organism evidence="4">
    <name type="scientific">Nippostrongylus brasiliensis</name>
    <name type="common">Rat hookworm</name>
    <dbReference type="NCBI Taxonomy" id="27835"/>
    <lineage>
        <taxon>Eukaryota</taxon>
        <taxon>Metazoa</taxon>
        <taxon>Ecdysozoa</taxon>
        <taxon>Nematoda</taxon>
        <taxon>Chromadorea</taxon>
        <taxon>Rhabditida</taxon>
        <taxon>Rhabditina</taxon>
        <taxon>Rhabditomorpha</taxon>
        <taxon>Strongyloidea</taxon>
        <taxon>Heligmosomidae</taxon>
        <taxon>Nippostrongylus</taxon>
    </lineage>
</organism>
<sequence length="142" mass="15608">MSYATDYNYQMRDNDKKRLHSGRSSAAWPTQAPSYSAPYREAPTTTAVLSSPTPVQSYDFAPRPSASQSPINISSQFAPQPQYQSQAPLVTPVRSEGFGPGAQYRPLQPDVIYTQGPSGYIQTTPVEYTIQSNVPAYHQSSV</sequence>
<accession>A0A158R130</accession>
<proteinExistence type="predicted"/>
<keyword evidence="3" id="KW-1185">Reference proteome</keyword>
<dbReference type="Proteomes" id="UP000271162">
    <property type="component" value="Unassembled WGS sequence"/>
</dbReference>
<dbReference type="WBParaSite" id="NBR_0001300201-mRNA-1">
    <property type="protein sequence ID" value="NBR_0001300201-mRNA-1"/>
    <property type="gene ID" value="NBR_0001300201"/>
</dbReference>
<dbReference type="AlphaFoldDB" id="A0A158R130"/>
<gene>
    <name evidence="2" type="ORF">NBR_LOCUS13003</name>
</gene>
<reference evidence="2 3" key="2">
    <citation type="submission" date="2018-11" db="EMBL/GenBank/DDBJ databases">
        <authorList>
            <consortium name="Pathogen Informatics"/>
        </authorList>
    </citation>
    <scope>NUCLEOTIDE SEQUENCE [LARGE SCALE GENOMIC DNA]</scope>
</reference>
<evidence type="ECO:0000256" key="1">
    <source>
        <dbReference type="SAM" id="MobiDB-lite"/>
    </source>
</evidence>